<dbReference type="OrthoDB" id="49685at2"/>
<proteinExistence type="predicted"/>
<dbReference type="AlphaFoldDB" id="A0A212AAL1"/>
<dbReference type="Gene3D" id="1.10.10.10">
    <property type="entry name" value="Winged helix-like DNA-binding domain superfamily/Winged helix DNA-binding domain"/>
    <property type="match status" value="1"/>
</dbReference>
<accession>A0A212AAL1</accession>
<comment type="caution">
    <text evidence="1">The sequence shown here is derived from an EMBL/GenBank/DDBJ whole genome shotgun (WGS) entry which is preliminary data.</text>
</comment>
<dbReference type="PANTHER" id="PTHR18964:SF169">
    <property type="entry name" value="N-ACETYLMANNOSAMINE KINASE"/>
    <property type="match status" value="1"/>
</dbReference>
<keyword evidence="1" id="KW-0418">Kinase</keyword>
<keyword evidence="1" id="KW-0808">Transferase</keyword>
<dbReference type="SUPFAM" id="SSF53067">
    <property type="entry name" value="Actin-like ATPase domain"/>
    <property type="match status" value="1"/>
</dbReference>
<keyword evidence="2" id="KW-1185">Reference proteome</keyword>
<dbReference type="Gene3D" id="3.30.420.40">
    <property type="match status" value="2"/>
</dbReference>
<dbReference type="InterPro" id="IPR043129">
    <property type="entry name" value="ATPase_NBD"/>
</dbReference>
<dbReference type="Pfam" id="PF13412">
    <property type="entry name" value="HTH_24"/>
    <property type="match status" value="1"/>
</dbReference>
<dbReference type="Pfam" id="PF00480">
    <property type="entry name" value="ROK"/>
    <property type="match status" value="1"/>
</dbReference>
<dbReference type="CDD" id="cd00092">
    <property type="entry name" value="HTH_CRP"/>
    <property type="match status" value="1"/>
</dbReference>
<evidence type="ECO:0000313" key="2">
    <source>
        <dbReference type="Proteomes" id="UP000196878"/>
    </source>
</evidence>
<gene>
    <name evidence="1" type="ORF">CDV49_11530</name>
</gene>
<organism evidence="1 2">
    <name type="scientific">Haematobacter genomosp. 1</name>
    <dbReference type="NCBI Taxonomy" id="366618"/>
    <lineage>
        <taxon>Bacteria</taxon>
        <taxon>Pseudomonadati</taxon>
        <taxon>Pseudomonadota</taxon>
        <taxon>Alphaproteobacteria</taxon>
        <taxon>Rhodobacterales</taxon>
        <taxon>Paracoccaceae</taxon>
        <taxon>Haematobacter</taxon>
    </lineage>
</organism>
<dbReference type="EMBL" id="NIPW01000022">
    <property type="protein sequence ID" value="OWJ77255.1"/>
    <property type="molecule type" value="Genomic_DNA"/>
</dbReference>
<sequence>MADCYHRSRAPHPAKREDRVAKAEILPERAPPEGVGLRGSNQSAMRAHNERLVLSLLRRNSGVAKSDIARATGLSAQTVSVIMRALEEEGLIQRGTPQRGRIGQPSVPMSLAADGAFFLGLKIGRRSADLLLTDFLGRIRGKRRQVYPYPTPDAVLAFVEREQEGLLAELPAPLRSRVGGLGLAMPFQLWEWSRHIDAPPEMMEPWRNTDMQAALAALTGLPVHLQNDATAACGAELVFGTGEKPRDFLYFYFGYFIGGGLVLNGRLFTGRGGNAAGVATMPVPGPDGRMVRLLEVASTSSLARAMETAGQSSDQLWTSPDHWDVDPAVLSRWIGGAAAGLASATLSACALLELEAVLVDGWMPARIRAEVVSHTETALRGMDLSGITPPQIQAGTVGPDARALGAAAAPLAQRYLVDPEATLGDAA</sequence>
<dbReference type="SUPFAM" id="SSF46785">
    <property type="entry name" value="Winged helix' DNA-binding domain"/>
    <property type="match status" value="1"/>
</dbReference>
<evidence type="ECO:0000313" key="1">
    <source>
        <dbReference type="EMBL" id="OWJ77255.1"/>
    </source>
</evidence>
<protein>
    <submittedName>
        <fullName evidence="1">Sugar kinase</fullName>
    </submittedName>
</protein>
<name>A0A212AAL1_9RHOB</name>
<reference evidence="1 2" key="1">
    <citation type="submission" date="2016-12" db="EMBL/GenBank/DDBJ databases">
        <title>Comparison of Traditional DNA-DNA Hybridization with In Silico Genomic Analysis.</title>
        <authorList>
            <person name="Nicholson A.C."/>
            <person name="Humrighouse B.W."/>
            <person name="Graziano J."/>
            <person name="Lasker B."/>
            <person name="Whitney A.M."/>
            <person name="Mcquiston J.R."/>
        </authorList>
    </citation>
    <scope>NUCLEOTIDE SEQUENCE [LARGE SCALE GENOMIC DNA]</scope>
    <source>
        <strain evidence="1 2">H2240</strain>
    </source>
</reference>
<dbReference type="CDD" id="cd23763">
    <property type="entry name" value="ASKHA_ATPase_ROK"/>
    <property type="match status" value="1"/>
</dbReference>
<dbReference type="InterPro" id="IPR036388">
    <property type="entry name" value="WH-like_DNA-bd_sf"/>
</dbReference>
<dbReference type="PANTHER" id="PTHR18964">
    <property type="entry name" value="ROK (REPRESSOR, ORF, KINASE) FAMILY"/>
    <property type="match status" value="1"/>
</dbReference>
<dbReference type="Proteomes" id="UP000196878">
    <property type="component" value="Unassembled WGS sequence"/>
</dbReference>
<dbReference type="GO" id="GO:0019262">
    <property type="term" value="P:N-acetylneuraminate catabolic process"/>
    <property type="evidence" value="ECO:0007669"/>
    <property type="project" value="TreeGrafter"/>
</dbReference>
<dbReference type="InterPro" id="IPR000600">
    <property type="entry name" value="ROK"/>
</dbReference>
<dbReference type="InterPro" id="IPR036390">
    <property type="entry name" value="WH_DNA-bd_sf"/>
</dbReference>
<dbReference type="GO" id="GO:0009384">
    <property type="term" value="F:N-acylmannosamine kinase activity"/>
    <property type="evidence" value="ECO:0007669"/>
    <property type="project" value="TreeGrafter"/>
</dbReference>